<dbReference type="GO" id="GO:0004378">
    <property type="term" value="F:GDP-Man:Man(1)GlcNAc(2)-PP-Dol alpha-1,3-mannosyltransferase activity"/>
    <property type="evidence" value="ECO:0007669"/>
    <property type="project" value="InterPro"/>
</dbReference>
<evidence type="ECO:0000259" key="2">
    <source>
        <dbReference type="Pfam" id="PF00534"/>
    </source>
</evidence>
<evidence type="ECO:0000313" key="4">
    <source>
        <dbReference type="Proteomes" id="UP000230869"/>
    </source>
</evidence>
<dbReference type="AlphaFoldDB" id="A0A2M6KA51"/>
<accession>A0A2M6KA51</accession>
<dbReference type="Proteomes" id="UP000230869">
    <property type="component" value="Unassembled WGS sequence"/>
</dbReference>
<organism evidence="3 4">
    <name type="scientific">Candidatus Falkowbacteria bacterium CG11_big_fil_rev_8_21_14_0_20_39_10</name>
    <dbReference type="NCBI Taxonomy" id="1974570"/>
    <lineage>
        <taxon>Bacteria</taxon>
        <taxon>Candidatus Falkowiibacteriota</taxon>
    </lineage>
</organism>
<comment type="caution">
    <text evidence="3">The sequence shown here is derived from an EMBL/GenBank/DDBJ whole genome shotgun (WGS) entry which is preliminary data.</text>
</comment>
<dbReference type="Pfam" id="PF00534">
    <property type="entry name" value="Glycos_transf_1"/>
    <property type="match status" value="1"/>
</dbReference>
<feature type="domain" description="Glycosyl transferase family 1" evidence="2">
    <location>
        <begin position="162"/>
        <end position="343"/>
    </location>
</feature>
<evidence type="ECO:0000313" key="3">
    <source>
        <dbReference type="EMBL" id="PIR13865.1"/>
    </source>
</evidence>
<dbReference type="Gene3D" id="3.40.50.2000">
    <property type="entry name" value="Glycogen Phosphorylase B"/>
    <property type="match status" value="1"/>
</dbReference>
<sequence length="365" mass="42329">MKNNMQMTRKKVGLYDPFLDVMGGGERHIISILQVLESEGYDVSIFWDTDLTKQIENTLNLPFRSLTFAKNIFKKGTAFERLKALQKYDMLFYVTDGSYFVSSARKTYIFCMVPDKKLYNMNLANRAKTAHSQFISNSIFTNNLLEKWSLHPTAILPYIAEEFINTPARYPKERIILSVGRFFPHLHSKRQDIAIKWFSQLKKQLPEFKDFTLHLAGSATSGDKNYLKELRLLSAHDDSIVFHENISYEKLVSLYQSAQYYWHFAGFDVDETIHPEKTEHLGIAPLEAMASACITFAYKAGGPKELIFNGRNGYLFEDQKQLFFLMHQVHQNSKQQNIVKATAQKFVQDNFSYEVFADRVKEVLL</sequence>
<name>A0A2M6KA51_9BACT</name>
<gene>
    <name evidence="3" type="ORF">COV49_00770</name>
</gene>
<dbReference type="EMBL" id="PCWW01000014">
    <property type="protein sequence ID" value="PIR13865.1"/>
    <property type="molecule type" value="Genomic_DNA"/>
</dbReference>
<keyword evidence="1" id="KW-0808">Transferase</keyword>
<dbReference type="PANTHER" id="PTHR45918">
    <property type="entry name" value="ALPHA-1,3/1,6-MANNOSYLTRANSFERASE ALG2"/>
    <property type="match status" value="1"/>
</dbReference>
<dbReference type="InterPro" id="IPR001296">
    <property type="entry name" value="Glyco_trans_1"/>
</dbReference>
<evidence type="ECO:0000256" key="1">
    <source>
        <dbReference type="ARBA" id="ARBA00022679"/>
    </source>
</evidence>
<protein>
    <recommendedName>
        <fullName evidence="2">Glycosyl transferase family 1 domain-containing protein</fullName>
    </recommendedName>
</protein>
<proteinExistence type="predicted"/>
<dbReference type="PANTHER" id="PTHR45918:SF1">
    <property type="entry name" value="ALPHA-1,3_1,6-MANNOSYLTRANSFERASE ALG2"/>
    <property type="match status" value="1"/>
</dbReference>
<reference evidence="3 4" key="1">
    <citation type="submission" date="2017-09" db="EMBL/GenBank/DDBJ databases">
        <title>Depth-based differentiation of microbial function through sediment-hosted aquifers and enrichment of novel symbionts in the deep terrestrial subsurface.</title>
        <authorList>
            <person name="Probst A.J."/>
            <person name="Ladd B."/>
            <person name="Jarett J.K."/>
            <person name="Geller-Mcgrath D.E."/>
            <person name="Sieber C.M."/>
            <person name="Emerson J.B."/>
            <person name="Anantharaman K."/>
            <person name="Thomas B.C."/>
            <person name="Malmstrom R."/>
            <person name="Stieglmeier M."/>
            <person name="Klingl A."/>
            <person name="Woyke T."/>
            <person name="Ryan C.M."/>
            <person name="Banfield J.F."/>
        </authorList>
    </citation>
    <scope>NUCLEOTIDE SEQUENCE [LARGE SCALE GENOMIC DNA]</scope>
    <source>
        <strain evidence="3">CG11_big_fil_rev_8_21_14_0_20_39_10</strain>
    </source>
</reference>
<dbReference type="SUPFAM" id="SSF53756">
    <property type="entry name" value="UDP-Glycosyltransferase/glycogen phosphorylase"/>
    <property type="match status" value="1"/>
</dbReference>
<dbReference type="InterPro" id="IPR027054">
    <property type="entry name" value="ALG2"/>
</dbReference>